<dbReference type="GO" id="GO:0031956">
    <property type="term" value="F:medium-chain fatty acid-CoA ligase activity"/>
    <property type="evidence" value="ECO:0007669"/>
    <property type="project" value="TreeGrafter"/>
</dbReference>
<feature type="transmembrane region" description="Helical" evidence="4">
    <location>
        <begin position="846"/>
        <end position="868"/>
    </location>
</feature>
<dbReference type="PROSITE" id="PS50075">
    <property type="entry name" value="CARRIER"/>
    <property type="match status" value="1"/>
</dbReference>
<feature type="compositionally biased region" description="Low complexity" evidence="3">
    <location>
        <begin position="1286"/>
        <end position="1305"/>
    </location>
</feature>
<dbReference type="SUPFAM" id="SSF47336">
    <property type="entry name" value="ACP-like"/>
    <property type="match status" value="1"/>
</dbReference>
<comment type="caution">
    <text evidence="6">The sequence shown here is derived from an EMBL/GenBank/DDBJ whole genome shotgun (WGS) entry which is preliminary data.</text>
</comment>
<feature type="region of interest" description="Disordered" evidence="3">
    <location>
        <begin position="761"/>
        <end position="785"/>
    </location>
</feature>
<dbReference type="InterPro" id="IPR020806">
    <property type="entry name" value="PKS_PP-bd"/>
</dbReference>
<dbReference type="Gene3D" id="3.30.300.30">
    <property type="match status" value="1"/>
</dbReference>
<feature type="domain" description="Carrier" evidence="5">
    <location>
        <begin position="681"/>
        <end position="758"/>
    </location>
</feature>
<dbReference type="SMART" id="SM00823">
    <property type="entry name" value="PKS_PP"/>
    <property type="match status" value="1"/>
</dbReference>
<feature type="region of interest" description="Disordered" evidence="3">
    <location>
        <begin position="1262"/>
        <end position="1350"/>
    </location>
</feature>
<dbReference type="InterPro" id="IPR045851">
    <property type="entry name" value="AMP-bd_C_sf"/>
</dbReference>
<reference evidence="6" key="2">
    <citation type="submission" date="2023-06" db="EMBL/GenBank/DDBJ databases">
        <authorList>
            <consortium name="Lawrence Berkeley National Laboratory"/>
            <person name="Haridas S."/>
            <person name="Hensen N."/>
            <person name="Bonometti L."/>
            <person name="Westerberg I."/>
            <person name="Brannstrom I.O."/>
            <person name="Guillou S."/>
            <person name="Cros-Aarteil S."/>
            <person name="Calhoun S."/>
            <person name="Kuo A."/>
            <person name="Mondo S."/>
            <person name="Pangilinan J."/>
            <person name="Riley R."/>
            <person name="Labutti K."/>
            <person name="Andreopoulos B."/>
            <person name="Lipzen A."/>
            <person name="Chen C."/>
            <person name="Yanf M."/>
            <person name="Daum C."/>
            <person name="Ng V."/>
            <person name="Clum A."/>
            <person name="Steindorff A."/>
            <person name="Ohm R."/>
            <person name="Martin F."/>
            <person name="Silar P."/>
            <person name="Natvig D."/>
            <person name="Lalanne C."/>
            <person name="Gautier V."/>
            <person name="Ament-Velasquez S.L."/>
            <person name="Kruys A."/>
            <person name="Hutchinson M.I."/>
            <person name="Powell A.J."/>
            <person name="Barry K."/>
            <person name="Miller A.N."/>
            <person name="Grigoriev I.V."/>
            <person name="Debuchy R."/>
            <person name="Gladieux P."/>
            <person name="Thoren M.H."/>
            <person name="Johannesson H."/>
        </authorList>
    </citation>
    <scope>NUCLEOTIDE SEQUENCE</scope>
    <source>
        <strain evidence="6">CBS 955.72</strain>
    </source>
</reference>
<sequence length="1628" mass="177457">MAPTLDSKVRRRIGKQYSSLGEFLTRKEKPALFYADQGRPPITHRRLCDFVDTFTLPLSLESSGRKQVVCIALPNGPILAATVLAVANRFTAAPINPEVGAEQFEADVQQSGASCILTTKEDAERLGLTSSWSAERQIPVFFVEDGGGDPYGPLVTVSPREGRLLTSTTNSGRVQPNGPDDIAIILFTSGTSGTKKIVPITVHSIVAGVAFVIESWALTAEDVCLNMMPLHHIGGLVRNIFAPVVSGGSTICCPAFDPSTFWDVVEELGASWYYASPSMHQMVLDQAEFRPEALAKSRIRLVCNAAGGLLPALAERIRDTFKCIVLPSYGMTECMPISTPPIDYKLDRPGTSGIAVGPELTILGAEGAGVLPGTVGRISVRGEPVFPGYLKPDGSIDRSCFTRDGWFDTGDLGYMSADGFLFITGRSKEVINRGGEIISPFEVENAIISVAQNANSPIHGRVSQALAFSARHDVLQEVVGVVLVTPPGVPRVDIRQLHQALRECLQQAKWPALVVYMDDLPRRNNKVLRIRLGDRLDIPEVTDNTQYCDLHREATCPETDTELSVGIPSRVCHADEAKTSQAVQSSVPGNITFLARKDPKQGVLELYLVRNRTHVRALSRWSGSTLIDTLKAQLPLFVDGYSIPHKYFTLDGPVPLDANGKPHYEEVKRLLDAQRNLAVDDEDDSVAGRVAAAFAAILDTSSGELDRDTDFFSLGGDSLRAGKLLSRLRSELGVALPIVLVFRDGSINKIAKHVDKKLEASASRSSNPSDGVEGDSEKHNQPCQTETCSSTNPFLLIFQLIPLLFLYPARRGAQWTLFLVLLANTKTMQTSDSVVGRLLNVAGCLLLTRLCILVVIPFVGIVVKWLVIGRHREGIYPMWGSYHSRWWLVQKTVDVCGLGVYSTTNFTRVWFYRLLGAKIGKGVLIEGAQLGEWDLIEIGDNSVLEGCNCRPFASERNTSMYLGRIVIGKNAYVGKASILAPGIPVPDNTCIGPNSSSRELDDANESNRDLGFHKIPLPHWTLVLFGTVPIFGLTRAIHSTPWLLALLGLVSSKPQTSATPFLSIIHWFAGGQRVFFHFLALILNTLFGPFFLFATVLVILRALDLMFGKLGPSKADSRGQIERWRMSLIRTIFPGHSLTSVTALFGTHYESRSIVLRLLGAKIGKRVYWPGTGPYIGDYHLLDIGNDVVFGTRAHFVTSDGTGAEVIKVRDGAMVADRVVCLPGVSVGEQTVLGSGALARRGKAYPAQGVFIGSRNGEAVCLSSGQDSGDSDMSTLGPSLSRRSRQSWSSGASTAAPPSPTGTEGDNFESRPPTGDGLHLKDPEKAAPMSQTEGREKTPATQPETEPDIPSSATPFGRAFYLGQAPYYVFGQFTIFLYTTFIRLFTVVYWNAPFVVSVQVFDHVYRPLIAPGARLKKGEFTYDMSPMILFGLFTSSFALLTLLQSIIALAITIASKWAILGRRKPGNYSWDVSSYCQRWQVTIAIDSLRRDCFRGNGIMGMLTGTHWCVLYFRALGAKIGKDCALFANGRPSLMFTEPDLISMGDRVVVDDASLVAHINSKGKFDLNRLEVGDRCVLRSGSRLLSGATMLADSCLLEHTLIMGGDTVDEGATMQGWPADVFEGERIPR</sequence>
<dbReference type="Pfam" id="PF00550">
    <property type="entry name" value="PP-binding"/>
    <property type="match status" value="1"/>
</dbReference>
<feature type="transmembrane region" description="Helical" evidence="4">
    <location>
        <begin position="1017"/>
        <end position="1037"/>
    </location>
</feature>
<feature type="transmembrane region" description="Helical" evidence="4">
    <location>
        <begin position="1427"/>
        <end position="1454"/>
    </location>
</feature>
<evidence type="ECO:0000259" key="5">
    <source>
        <dbReference type="PROSITE" id="PS50075"/>
    </source>
</evidence>
<feature type="transmembrane region" description="Helical" evidence="4">
    <location>
        <begin position="1367"/>
        <end position="1390"/>
    </location>
</feature>
<keyword evidence="2" id="KW-0597">Phosphoprotein</keyword>
<keyword evidence="4" id="KW-0472">Membrane</keyword>
<accession>A0AAJ0HA65</accession>
<evidence type="ECO:0000313" key="6">
    <source>
        <dbReference type="EMBL" id="KAK3345864.1"/>
    </source>
</evidence>
<name>A0AAJ0HA65_9PEZI</name>
<dbReference type="InterPro" id="IPR036736">
    <property type="entry name" value="ACP-like_sf"/>
</dbReference>
<dbReference type="InterPro" id="IPR011004">
    <property type="entry name" value="Trimer_LpxA-like_sf"/>
</dbReference>
<keyword evidence="4" id="KW-0812">Transmembrane</keyword>
<evidence type="ECO:0000313" key="7">
    <source>
        <dbReference type="Proteomes" id="UP001275084"/>
    </source>
</evidence>
<dbReference type="InterPro" id="IPR000873">
    <property type="entry name" value="AMP-dep_synth/lig_dom"/>
</dbReference>
<evidence type="ECO:0000256" key="4">
    <source>
        <dbReference type="SAM" id="Phobius"/>
    </source>
</evidence>
<keyword evidence="4" id="KW-1133">Transmembrane helix</keyword>
<dbReference type="PANTHER" id="PTHR43201">
    <property type="entry name" value="ACYL-COA SYNTHETASE"/>
    <property type="match status" value="1"/>
</dbReference>
<organism evidence="6 7">
    <name type="scientific">Lasiosphaeria hispida</name>
    <dbReference type="NCBI Taxonomy" id="260671"/>
    <lineage>
        <taxon>Eukaryota</taxon>
        <taxon>Fungi</taxon>
        <taxon>Dikarya</taxon>
        <taxon>Ascomycota</taxon>
        <taxon>Pezizomycotina</taxon>
        <taxon>Sordariomycetes</taxon>
        <taxon>Sordariomycetidae</taxon>
        <taxon>Sordariales</taxon>
        <taxon>Lasiosphaeriaceae</taxon>
        <taxon>Lasiosphaeria</taxon>
    </lineage>
</organism>
<evidence type="ECO:0000256" key="1">
    <source>
        <dbReference type="ARBA" id="ARBA00022450"/>
    </source>
</evidence>
<protein>
    <recommendedName>
        <fullName evidence="5">Carrier domain-containing protein</fullName>
    </recommendedName>
</protein>
<evidence type="ECO:0000256" key="2">
    <source>
        <dbReference type="ARBA" id="ARBA00022553"/>
    </source>
</evidence>
<dbReference type="Gene3D" id="1.10.1200.10">
    <property type="entry name" value="ACP-like"/>
    <property type="match status" value="1"/>
</dbReference>
<dbReference type="InterPro" id="IPR042099">
    <property type="entry name" value="ANL_N_sf"/>
</dbReference>
<dbReference type="SUPFAM" id="SSF51161">
    <property type="entry name" value="Trimeric LpxA-like enzymes"/>
    <property type="match status" value="3"/>
</dbReference>
<feature type="transmembrane region" description="Helical" evidence="4">
    <location>
        <begin position="1075"/>
        <end position="1100"/>
    </location>
</feature>
<dbReference type="PANTHER" id="PTHR43201:SF10">
    <property type="entry name" value="CARRIER DOMAIN-CONTAINING PROTEIN"/>
    <property type="match status" value="1"/>
</dbReference>
<keyword evidence="1" id="KW-0596">Phosphopantetheine</keyword>
<dbReference type="Pfam" id="PF00501">
    <property type="entry name" value="AMP-binding"/>
    <property type="match status" value="1"/>
</dbReference>
<dbReference type="EMBL" id="JAUIQD010000006">
    <property type="protein sequence ID" value="KAK3345864.1"/>
    <property type="molecule type" value="Genomic_DNA"/>
</dbReference>
<feature type="compositionally biased region" description="Low complexity" evidence="3">
    <location>
        <begin position="1263"/>
        <end position="1274"/>
    </location>
</feature>
<dbReference type="Gene3D" id="3.40.50.12780">
    <property type="entry name" value="N-terminal domain of ligase-like"/>
    <property type="match status" value="1"/>
</dbReference>
<dbReference type="Proteomes" id="UP001275084">
    <property type="component" value="Unassembled WGS sequence"/>
</dbReference>
<dbReference type="InterPro" id="IPR009081">
    <property type="entry name" value="PP-bd_ACP"/>
</dbReference>
<dbReference type="Gene3D" id="2.160.10.10">
    <property type="entry name" value="Hexapeptide repeat proteins"/>
    <property type="match status" value="2"/>
</dbReference>
<evidence type="ECO:0000256" key="3">
    <source>
        <dbReference type="SAM" id="MobiDB-lite"/>
    </source>
</evidence>
<dbReference type="SUPFAM" id="SSF56801">
    <property type="entry name" value="Acetyl-CoA synthetase-like"/>
    <property type="match status" value="1"/>
</dbReference>
<keyword evidence="7" id="KW-1185">Reference proteome</keyword>
<gene>
    <name evidence="6" type="ORF">B0T25DRAFT_461588</name>
</gene>
<proteinExistence type="predicted"/>
<reference evidence="6" key="1">
    <citation type="journal article" date="2023" name="Mol. Phylogenet. Evol.">
        <title>Genome-scale phylogeny and comparative genomics of the fungal order Sordariales.</title>
        <authorList>
            <person name="Hensen N."/>
            <person name="Bonometti L."/>
            <person name="Westerberg I."/>
            <person name="Brannstrom I.O."/>
            <person name="Guillou S."/>
            <person name="Cros-Aarteil S."/>
            <person name="Calhoun S."/>
            <person name="Haridas S."/>
            <person name="Kuo A."/>
            <person name="Mondo S."/>
            <person name="Pangilinan J."/>
            <person name="Riley R."/>
            <person name="LaButti K."/>
            <person name="Andreopoulos B."/>
            <person name="Lipzen A."/>
            <person name="Chen C."/>
            <person name="Yan M."/>
            <person name="Daum C."/>
            <person name="Ng V."/>
            <person name="Clum A."/>
            <person name="Steindorff A."/>
            <person name="Ohm R.A."/>
            <person name="Martin F."/>
            <person name="Silar P."/>
            <person name="Natvig D.O."/>
            <person name="Lalanne C."/>
            <person name="Gautier V."/>
            <person name="Ament-Velasquez S.L."/>
            <person name="Kruys A."/>
            <person name="Hutchinson M.I."/>
            <person name="Powell A.J."/>
            <person name="Barry K."/>
            <person name="Miller A.N."/>
            <person name="Grigoriev I.V."/>
            <person name="Debuchy R."/>
            <person name="Gladieux P."/>
            <person name="Hiltunen Thoren M."/>
            <person name="Johannesson H."/>
        </authorList>
    </citation>
    <scope>NUCLEOTIDE SEQUENCE</scope>
    <source>
        <strain evidence="6">CBS 955.72</strain>
    </source>
</reference>
<dbReference type="GO" id="GO:0006631">
    <property type="term" value="P:fatty acid metabolic process"/>
    <property type="evidence" value="ECO:0007669"/>
    <property type="project" value="TreeGrafter"/>
</dbReference>
<dbReference type="GO" id="GO:0031177">
    <property type="term" value="F:phosphopantetheine binding"/>
    <property type="evidence" value="ECO:0007669"/>
    <property type="project" value="InterPro"/>
</dbReference>